<comment type="caution">
    <text evidence="2">The sequence shown here is derived from an EMBL/GenBank/DDBJ whole genome shotgun (WGS) entry which is preliminary data.</text>
</comment>
<reference evidence="2 3" key="1">
    <citation type="journal article" date="2019" name="Commun. Biol.">
        <title>The bagworm genome reveals a unique fibroin gene that provides high tensile strength.</title>
        <authorList>
            <person name="Kono N."/>
            <person name="Nakamura H."/>
            <person name="Ohtoshi R."/>
            <person name="Tomita M."/>
            <person name="Numata K."/>
            <person name="Arakawa K."/>
        </authorList>
    </citation>
    <scope>NUCLEOTIDE SEQUENCE [LARGE SCALE GENOMIC DNA]</scope>
</reference>
<dbReference type="EMBL" id="BGZK01000671">
    <property type="protein sequence ID" value="GBP55547.1"/>
    <property type="molecule type" value="Genomic_DNA"/>
</dbReference>
<evidence type="ECO:0000313" key="2">
    <source>
        <dbReference type="EMBL" id="GBP55547.1"/>
    </source>
</evidence>
<dbReference type="AlphaFoldDB" id="A0A4C1WZL6"/>
<feature type="compositionally biased region" description="Basic and acidic residues" evidence="1">
    <location>
        <begin position="89"/>
        <end position="101"/>
    </location>
</feature>
<feature type="region of interest" description="Disordered" evidence="1">
    <location>
        <begin position="64"/>
        <end position="108"/>
    </location>
</feature>
<sequence length="108" mass="11664">MALLVSSAQNELIKTIKAAVINAHRPPPVSPPFAPAPLLSGSHPPSPLRLYCRDIINPRFEGPFYAQRGSGTGDKSPYLEGQSMANFRESIDGRMDSERQRGGRSSSG</sequence>
<evidence type="ECO:0000256" key="1">
    <source>
        <dbReference type="SAM" id="MobiDB-lite"/>
    </source>
</evidence>
<name>A0A4C1WZL6_EUMVA</name>
<proteinExistence type="predicted"/>
<dbReference type="Proteomes" id="UP000299102">
    <property type="component" value="Unassembled WGS sequence"/>
</dbReference>
<accession>A0A4C1WZL6</accession>
<gene>
    <name evidence="2" type="ORF">EVAR_36271_1</name>
</gene>
<protein>
    <submittedName>
        <fullName evidence="2">Uncharacterized protein</fullName>
    </submittedName>
</protein>
<keyword evidence="3" id="KW-1185">Reference proteome</keyword>
<evidence type="ECO:0000313" key="3">
    <source>
        <dbReference type="Proteomes" id="UP000299102"/>
    </source>
</evidence>
<organism evidence="2 3">
    <name type="scientific">Eumeta variegata</name>
    <name type="common">Bagworm moth</name>
    <name type="synonym">Eumeta japonica</name>
    <dbReference type="NCBI Taxonomy" id="151549"/>
    <lineage>
        <taxon>Eukaryota</taxon>
        <taxon>Metazoa</taxon>
        <taxon>Ecdysozoa</taxon>
        <taxon>Arthropoda</taxon>
        <taxon>Hexapoda</taxon>
        <taxon>Insecta</taxon>
        <taxon>Pterygota</taxon>
        <taxon>Neoptera</taxon>
        <taxon>Endopterygota</taxon>
        <taxon>Lepidoptera</taxon>
        <taxon>Glossata</taxon>
        <taxon>Ditrysia</taxon>
        <taxon>Tineoidea</taxon>
        <taxon>Psychidae</taxon>
        <taxon>Oiketicinae</taxon>
        <taxon>Eumeta</taxon>
    </lineage>
</organism>